<name>A0ABP8YXI5_9ACTN</name>
<evidence type="ECO:0000313" key="3">
    <source>
        <dbReference type="Proteomes" id="UP001500822"/>
    </source>
</evidence>
<gene>
    <name evidence="2" type="ORF">GCM10023217_06260</name>
</gene>
<dbReference type="RefSeq" id="WP_345312400.1">
    <property type="nucleotide sequence ID" value="NZ_BAABIE010000002.1"/>
</dbReference>
<proteinExistence type="predicted"/>
<dbReference type="Proteomes" id="UP001500822">
    <property type="component" value="Unassembled WGS sequence"/>
</dbReference>
<feature type="region of interest" description="Disordered" evidence="1">
    <location>
        <begin position="158"/>
        <end position="213"/>
    </location>
</feature>
<comment type="caution">
    <text evidence="2">The sequence shown here is derived from an EMBL/GenBank/DDBJ whole genome shotgun (WGS) entry which is preliminary data.</text>
</comment>
<evidence type="ECO:0000313" key="2">
    <source>
        <dbReference type="EMBL" id="GAA4740845.1"/>
    </source>
</evidence>
<dbReference type="PANTHER" id="PTHR34315">
    <property type="match status" value="1"/>
</dbReference>
<dbReference type="SUPFAM" id="SSF49482">
    <property type="entry name" value="Aromatic compound dioxygenase"/>
    <property type="match status" value="1"/>
</dbReference>
<feature type="region of interest" description="Disordered" evidence="1">
    <location>
        <begin position="1"/>
        <end position="21"/>
    </location>
</feature>
<dbReference type="EMBL" id="BAABIE010000002">
    <property type="protein sequence ID" value="GAA4740845.1"/>
    <property type="molecule type" value="Genomic_DNA"/>
</dbReference>
<protein>
    <recommendedName>
        <fullName evidence="4">Dioxygenase</fullName>
    </recommendedName>
</protein>
<dbReference type="Gene3D" id="2.60.130.10">
    <property type="entry name" value="Aromatic compound dioxygenase"/>
    <property type="match status" value="1"/>
</dbReference>
<keyword evidence="3" id="KW-1185">Reference proteome</keyword>
<accession>A0ABP8YXI5</accession>
<dbReference type="CDD" id="cd03457">
    <property type="entry name" value="intradiol_dioxygenase_like"/>
    <property type="match status" value="1"/>
</dbReference>
<feature type="region of interest" description="Disordered" evidence="1">
    <location>
        <begin position="52"/>
        <end position="71"/>
    </location>
</feature>
<sequence>MHPRFRRDRPAAAPSDPPLDGALTRRGVLAGTGALGLAGVLAACGVDQKSAPAASSATGVSGADSATTSAAGGSGDLLNELLAQAPQCPTTAEATEGPYWFDVDRIRADIREDREGVPLELALRVVDLENCRVDGDPAPVRDAVVEIWHCDAEGNYSGFESGTAGGPPGGGPPGGGGPGGPGGTDRDGTVSDGAYSSGDRESTPSDAKTYLRGAQPTDADGIVRFTSIYPGWYRGRTVHIHLRVHLNKTTARTSQLYFDDGLSDEVFAAHSPYDGHPNRATRNANDGIYDATGLLKAGQSGGTVYAAVNLGITAK</sequence>
<feature type="compositionally biased region" description="Gly residues" evidence="1">
    <location>
        <begin position="163"/>
        <end position="183"/>
    </location>
</feature>
<dbReference type="InterPro" id="IPR015889">
    <property type="entry name" value="Intradiol_dOase_core"/>
</dbReference>
<evidence type="ECO:0000256" key="1">
    <source>
        <dbReference type="SAM" id="MobiDB-lite"/>
    </source>
</evidence>
<dbReference type="InterPro" id="IPR006311">
    <property type="entry name" value="TAT_signal"/>
</dbReference>
<dbReference type="PROSITE" id="PS51318">
    <property type="entry name" value="TAT"/>
    <property type="match status" value="1"/>
</dbReference>
<feature type="compositionally biased region" description="Low complexity" evidence="1">
    <location>
        <begin position="11"/>
        <end position="21"/>
    </location>
</feature>
<organism evidence="2 3">
    <name type="scientific">Gordonia alkaliphila</name>
    <dbReference type="NCBI Taxonomy" id="1053547"/>
    <lineage>
        <taxon>Bacteria</taxon>
        <taxon>Bacillati</taxon>
        <taxon>Actinomycetota</taxon>
        <taxon>Actinomycetes</taxon>
        <taxon>Mycobacteriales</taxon>
        <taxon>Gordoniaceae</taxon>
        <taxon>Gordonia</taxon>
    </lineage>
</organism>
<reference evidence="3" key="1">
    <citation type="journal article" date="2019" name="Int. J. Syst. Evol. Microbiol.">
        <title>The Global Catalogue of Microorganisms (GCM) 10K type strain sequencing project: providing services to taxonomists for standard genome sequencing and annotation.</title>
        <authorList>
            <consortium name="The Broad Institute Genomics Platform"/>
            <consortium name="The Broad Institute Genome Sequencing Center for Infectious Disease"/>
            <person name="Wu L."/>
            <person name="Ma J."/>
        </authorList>
    </citation>
    <scope>NUCLEOTIDE SEQUENCE [LARGE SCALE GENOMIC DNA]</scope>
    <source>
        <strain evidence="3">JCM 18077</strain>
    </source>
</reference>
<dbReference type="PANTHER" id="PTHR34315:SF1">
    <property type="entry name" value="INTRADIOL RING-CLEAVAGE DIOXYGENASES DOMAIN-CONTAINING PROTEIN-RELATED"/>
    <property type="match status" value="1"/>
</dbReference>
<evidence type="ECO:0008006" key="4">
    <source>
        <dbReference type="Google" id="ProtNLM"/>
    </source>
</evidence>